<dbReference type="Gene3D" id="6.10.140.140">
    <property type="match status" value="1"/>
</dbReference>
<dbReference type="GeneID" id="109251177"/>
<name>A0A9W2UU92_PANPR</name>
<evidence type="ECO:0000259" key="1">
    <source>
        <dbReference type="PROSITE" id="PS50805"/>
    </source>
</evidence>
<dbReference type="AlphaFoldDB" id="A0A9W2UU92"/>
<organism evidence="2 3">
    <name type="scientific">Panthera pardus</name>
    <name type="common">Leopard</name>
    <name type="synonym">Felis pardus</name>
    <dbReference type="NCBI Taxonomy" id="9691"/>
    <lineage>
        <taxon>Eukaryota</taxon>
        <taxon>Metazoa</taxon>
        <taxon>Chordata</taxon>
        <taxon>Craniata</taxon>
        <taxon>Vertebrata</taxon>
        <taxon>Euteleostomi</taxon>
        <taxon>Mammalia</taxon>
        <taxon>Eutheria</taxon>
        <taxon>Laurasiatheria</taxon>
        <taxon>Carnivora</taxon>
        <taxon>Feliformia</taxon>
        <taxon>Felidae</taxon>
        <taxon>Pantherinae</taxon>
        <taxon>Panthera</taxon>
    </lineage>
</organism>
<dbReference type="Proteomes" id="UP001165780">
    <property type="component" value="Unplaced"/>
</dbReference>
<dbReference type="SUPFAM" id="SSF109640">
    <property type="entry name" value="KRAB domain (Kruppel-associated box)"/>
    <property type="match status" value="1"/>
</dbReference>
<accession>A0A9W2UU92</accession>
<dbReference type="PANTHER" id="PTHR23232:SF131">
    <property type="entry name" value="KRAB DOMAIN-CONTAINING PROTEIN"/>
    <property type="match status" value="1"/>
</dbReference>
<proteinExistence type="predicted"/>
<dbReference type="PANTHER" id="PTHR23232">
    <property type="entry name" value="KRAB DOMAIN C2H2 ZINC FINGER"/>
    <property type="match status" value="1"/>
</dbReference>
<dbReference type="InterPro" id="IPR001909">
    <property type="entry name" value="KRAB"/>
</dbReference>
<reference evidence="3" key="1">
    <citation type="submission" date="2025-08" db="UniProtKB">
        <authorList>
            <consortium name="RefSeq"/>
        </authorList>
    </citation>
    <scope>IDENTIFICATION</scope>
    <source>
        <tissue evidence="3">Whole blood</tissue>
    </source>
</reference>
<feature type="domain" description="KRAB" evidence="1">
    <location>
        <begin position="21"/>
        <end position="92"/>
    </location>
</feature>
<dbReference type="SMART" id="SM00349">
    <property type="entry name" value="KRAB"/>
    <property type="match status" value="1"/>
</dbReference>
<gene>
    <name evidence="3" type="primary">LOC109251177</name>
</gene>
<dbReference type="InterPro" id="IPR036051">
    <property type="entry name" value="KRAB_dom_sf"/>
</dbReference>
<keyword evidence="2" id="KW-1185">Reference proteome</keyword>
<evidence type="ECO:0000313" key="2">
    <source>
        <dbReference type="Proteomes" id="UP001165780"/>
    </source>
</evidence>
<protein>
    <submittedName>
        <fullName evidence="3">Zinc finger protein 81-like isoform X2</fullName>
    </submittedName>
</protein>
<dbReference type="Pfam" id="PF01352">
    <property type="entry name" value="KRAB"/>
    <property type="match status" value="1"/>
</dbReference>
<dbReference type="GO" id="GO:0006355">
    <property type="term" value="P:regulation of DNA-templated transcription"/>
    <property type="evidence" value="ECO:0007669"/>
    <property type="project" value="InterPro"/>
</dbReference>
<dbReference type="PROSITE" id="PS50805">
    <property type="entry name" value="KRAB"/>
    <property type="match status" value="1"/>
</dbReference>
<dbReference type="RefSeq" id="XP_053749959.1">
    <property type="nucleotide sequence ID" value="XM_053893984.1"/>
</dbReference>
<sequence>MLLGVQRKMNKSQKCAGLGSMSFKDVTVDFTRDEWLQLTGTQRTLYQDVMLENYSHLVSVGCRLTKPEVIFKLEQGEELWPSRGESPDQGDQGSLQSWQLAGPHLHKTVQSSLESLDGQCHQAH</sequence>
<dbReference type="InterPro" id="IPR050169">
    <property type="entry name" value="Krueppel_C2H2_ZnF"/>
</dbReference>
<dbReference type="CDD" id="cd07765">
    <property type="entry name" value="KRAB_A-box"/>
    <property type="match status" value="1"/>
</dbReference>
<evidence type="ECO:0000313" key="3">
    <source>
        <dbReference type="RefSeq" id="XP_053749959.1"/>
    </source>
</evidence>